<keyword evidence="12" id="KW-1185">Reference proteome</keyword>
<dbReference type="GO" id="GO:0033816">
    <property type="term" value="F:diaminobutyrate acetyltransferase activity"/>
    <property type="evidence" value="ECO:0007669"/>
    <property type="project" value="UniProtKB-EC"/>
</dbReference>
<dbReference type="InterPro" id="IPR016181">
    <property type="entry name" value="Acyl_CoA_acyltransferase"/>
</dbReference>
<evidence type="ECO:0000256" key="4">
    <source>
        <dbReference type="ARBA" id="ARBA00012355"/>
    </source>
</evidence>
<dbReference type="Gene3D" id="3.40.630.30">
    <property type="match status" value="1"/>
</dbReference>
<dbReference type="PROSITE" id="PS51186">
    <property type="entry name" value="GNAT"/>
    <property type="match status" value="1"/>
</dbReference>
<comment type="function">
    <text evidence="1 9">Catalyzes the acetylation of L-2,4-diaminobutyrate (DABA) to gamma-N-acetyl-alpha,gamma-diaminobutyric acid (ADABA) with acetyl coenzyme A.</text>
</comment>
<evidence type="ECO:0000256" key="1">
    <source>
        <dbReference type="ARBA" id="ARBA00003741"/>
    </source>
</evidence>
<evidence type="ECO:0000313" key="12">
    <source>
        <dbReference type="Proteomes" id="UP000654257"/>
    </source>
</evidence>
<keyword evidence="6 9" id="KW-0808">Transferase</keyword>
<comment type="catalytic activity">
    <reaction evidence="8 9">
        <text>L-2,4-diaminobutanoate + acetyl-CoA = (2S)-4-acetamido-2-aminobutanoate + CoA + H(+)</text>
        <dbReference type="Rhea" id="RHEA:16901"/>
        <dbReference type="ChEBI" id="CHEBI:15378"/>
        <dbReference type="ChEBI" id="CHEBI:57287"/>
        <dbReference type="ChEBI" id="CHEBI:57288"/>
        <dbReference type="ChEBI" id="CHEBI:58761"/>
        <dbReference type="ChEBI" id="CHEBI:58929"/>
        <dbReference type="EC" id="2.3.1.178"/>
    </reaction>
</comment>
<dbReference type="InterPro" id="IPR012772">
    <property type="entry name" value="Ectoine_EctA"/>
</dbReference>
<dbReference type="Proteomes" id="UP000654257">
    <property type="component" value="Unassembled WGS sequence"/>
</dbReference>
<dbReference type="CDD" id="cd04301">
    <property type="entry name" value="NAT_SF"/>
    <property type="match status" value="1"/>
</dbReference>
<dbReference type="InterPro" id="IPR000182">
    <property type="entry name" value="GNAT_dom"/>
</dbReference>
<comment type="caution">
    <text evidence="11">The sequence shown here is derived from an EMBL/GenBank/DDBJ whole genome shotgun (WGS) entry which is preliminary data.</text>
</comment>
<dbReference type="Pfam" id="PF00583">
    <property type="entry name" value="Acetyltransf_1"/>
    <property type="match status" value="1"/>
</dbReference>
<dbReference type="GO" id="GO:0019491">
    <property type="term" value="P:ectoine biosynthetic process"/>
    <property type="evidence" value="ECO:0007669"/>
    <property type="project" value="InterPro"/>
</dbReference>
<evidence type="ECO:0000256" key="9">
    <source>
        <dbReference type="RuleBase" id="RU365045"/>
    </source>
</evidence>
<proteinExistence type="inferred from homology"/>
<organism evidence="11 12">
    <name type="scientific">Rhodococcoides trifolii</name>
    <dbReference type="NCBI Taxonomy" id="908250"/>
    <lineage>
        <taxon>Bacteria</taxon>
        <taxon>Bacillati</taxon>
        <taxon>Actinomycetota</taxon>
        <taxon>Actinomycetes</taxon>
        <taxon>Mycobacteriales</taxon>
        <taxon>Nocardiaceae</taxon>
        <taxon>Rhodococcoides</taxon>
    </lineage>
</organism>
<name>A0A917D114_9NOCA</name>
<gene>
    <name evidence="9 11" type="primary">ectA</name>
    <name evidence="11" type="ORF">GCM10007304_15740</name>
</gene>
<protein>
    <recommendedName>
        <fullName evidence="5 9">L-2,4-diaminobutyric acid acetyltransferase</fullName>
        <shortName evidence="9">DABA acetyltransferase</shortName>
        <ecNumber evidence="4 9">2.3.1.178</ecNumber>
    </recommendedName>
</protein>
<dbReference type="NCBIfam" id="TIGR02406">
    <property type="entry name" value="ectoine_EctA"/>
    <property type="match status" value="1"/>
</dbReference>
<dbReference type="SUPFAM" id="SSF55729">
    <property type="entry name" value="Acyl-CoA N-acyltransferases (Nat)"/>
    <property type="match status" value="1"/>
</dbReference>
<keyword evidence="7 9" id="KW-0012">Acyltransferase</keyword>
<evidence type="ECO:0000256" key="2">
    <source>
        <dbReference type="ARBA" id="ARBA00004978"/>
    </source>
</evidence>
<feature type="domain" description="N-acetyltransferase" evidence="10">
    <location>
        <begin position="16"/>
        <end position="163"/>
    </location>
</feature>
<comment type="pathway">
    <text evidence="2 9">Amine and polyamine biosynthesis; ectoine biosynthesis; L-ectoine from L-aspartate 4-semialdehyde: step 2/3.</text>
</comment>
<evidence type="ECO:0000256" key="6">
    <source>
        <dbReference type="ARBA" id="ARBA00022679"/>
    </source>
</evidence>
<dbReference type="RefSeq" id="WP_188544278.1">
    <property type="nucleotide sequence ID" value="NZ_BMCU01000002.1"/>
</dbReference>
<reference evidence="11" key="1">
    <citation type="journal article" date="2014" name="Int. J. Syst. Evol. Microbiol.">
        <title>Complete genome sequence of Corynebacterium casei LMG S-19264T (=DSM 44701T), isolated from a smear-ripened cheese.</title>
        <authorList>
            <consortium name="US DOE Joint Genome Institute (JGI-PGF)"/>
            <person name="Walter F."/>
            <person name="Albersmeier A."/>
            <person name="Kalinowski J."/>
            <person name="Ruckert C."/>
        </authorList>
    </citation>
    <scope>NUCLEOTIDE SEQUENCE</scope>
    <source>
        <strain evidence="11">CCM 7905</strain>
    </source>
</reference>
<sequence length="175" mass="19130">MTPVLPRATPTTSPSIDFREPTKADGIRLWEIARDSSVLDVNSSYAYVLWCRDFARTSIVAVADDRVTSFVTGYIRPESPTTLFVWQVAVDADQRGKGLAGSMLGQLVSTARSRGVTHLETTISPDNGASIALFTALARRTGTGIERRDLFDTNDFPDAHEPEHLYTIGPFSVAP</sequence>
<dbReference type="EC" id="2.3.1.178" evidence="4 9"/>
<evidence type="ECO:0000256" key="3">
    <source>
        <dbReference type="ARBA" id="ARBA00010712"/>
    </source>
</evidence>
<dbReference type="AlphaFoldDB" id="A0A917D114"/>
<accession>A0A917D114</accession>
<evidence type="ECO:0000313" key="11">
    <source>
        <dbReference type="EMBL" id="GGG02595.1"/>
    </source>
</evidence>
<comment type="similarity">
    <text evidence="3 9">Belongs to the acetyltransferase family. EctA subfamily.</text>
</comment>
<evidence type="ECO:0000256" key="7">
    <source>
        <dbReference type="ARBA" id="ARBA00023315"/>
    </source>
</evidence>
<dbReference type="EMBL" id="BMCU01000002">
    <property type="protein sequence ID" value="GGG02595.1"/>
    <property type="molecule type" value="Genomic_DNA"/>
</dbReference>
<evidence type="ECO:0000259" key="10">
    <source>
        <dbReference type="PROSITE" id="PS51186"/>
    </source>
</evidence>
<reference evidence="11" key="2">
    <citation type="submission" date="2020-09" db="EMBL/GenBank/DDBJ databases">
        <authorList>
            <person name="Sun Q."/>
            <person name="Sedlacek I."/>
        </authorList>
    </citation>
    <scope>NUCLEOTIDE SEQUENCE</scope>
    <source>
        <strain evidence="11">CCM 7905</strain>
    </source>
</reference>
<evidence type="ECO:0000256" key="5">
    <source>
        <dbReference type="ARBA" id="ARBA00017935"/>
    </source>
</evidence>
<evidence type="ECO:0000256" key="8">
    <source>
        <dbReference type="ARBA" id="ARBA00048924"/>
    </source>
</evidence>